<dbReference type="AlphaFoldDB" id="A0A1T4LF56"/>
<dbReference type="GO" id="GO:0005829">
    <property type="term" value="C:cytosol"/>
    <property type="evidence" value="ECO:0007669"/>
    <property type="project" value="TreeGrafter"/>
</dbReference>
<dbReference type="FunFam" id="2.60.40.4380:FF:000002">
    <property type="entry name" value="Translational regulator CsrA"/>
    <property type="match status" value="1"/>
</dbReference>
<dbReference type="GO" id="GO:0044781">
    <property type="term" value="P:bacterial-type flagellum organization"/>
    <property type="evidence" value="ECO:0007669"/>
    <property type="project" value="UniProtKB-KW"/>
</dbReference>
<dbReference type="SUPFAM" id="SSF117130">
    <property type="entry name" value="CsrA-like"/>
    <property type="match status" value="1"/>
</dbReference>
<evidence type="ECO:0000256" key="3">
    <source>
        <dbReference type="ARBA" id="ARBA00022795"/>
    </source>
</evidence>
<evidence type="ECO:0000256" key="6">
    <source>
        <dbReference type="HAMAP-Rule" id="MF_00167"/>
    </source>
</evidence>
<keyword evidence="3 6" id="KW-1005">Bacterial flagellum biogenesis</keyword>
<dbReference type="EMBL" id="FUWV01000004">
    <property type="protein sequence ID" value="SJZ53198.1"/>
    <property type="molecule type" value="Genomic_DNA"/>
</dbReference>
<dbReference type="Proteomes" id="UP000196365">
    <property type="component" value="Unassembled WGS sequence"/>
</dbReference>
<gene>
    <name evidence="6" type="primary">csrA</name>
    <name evidence="7" type="ORF">SAMN02745973_00926</name>
</gene>
<dbReference type="GO" id="GO:0048027">
    <property type="term" value="F:mRNA 5'-UTR binding"/>
    <property type="evidence" value="ECO:0007669"/>
    <property type="project" value="UniProtKB-UniRule"/>
</dbReference>
<comment type="subcellular location">
    <subcellularLocation>
        <location evidence="6">Cytoplasm</location>
    </subcellularLocation>
</comment>
<proteinExistence type="inferred from homology"/>
<comment type="similarity">
    <text evidence="6">Belongs to the CsrA/RsmA family.</text>
</comment>
<protein>
    <recommendedName>
        <fullName evidence="6">Translational regulator CsrA</fullName>
    </recommendedName>
</protein>
<dbReference type="HAMAP" id="MF_00167">
    <property type="entry name" value="CsrA"/>
    <property type="match status" value="1"/>
</dbReference>
<dbReference type="GO" id="GO:0006109">
    <property type="term" value="P:regulation of carbohydrate metabolic process"/>
    <property type="evidence" value="ECO:0007669"/>
    <property type="project" value="InterPro"/>
</dbReference>
<comment type="subunit">
    <text evidence="6">Homodimer; the beta-strands of each monomer intercalate to form a hydrophobic core, while the alpha-helices form wings that extend away from the core.</text>
</comment>
<dbReference type="OrthoDB" id="9809061at2"/>
<evidence type="ECO:0000256" key="4">
    <source>
        <dbReference type="ARBA" id="ARBA00022845"/>
    </source>
</evidence>
<keyword evidence="4 6" id="KW-0810">Translation regulation</keyword>
<dbReference type="PANTHER" id="PTHR34984:SF1">
    <property type="entry name" value="CARBON STORAGE REGULATOR"/>
    <property type="match status" value="1"/>
</dbReference>
<dbReference type="PANTHER" id="PTHR34984">
    <property type="entry name" value="CARBON STORAGE REGULATOR"/>
    <property type="match status" value="1"/>
</dbReference>
<keyword evidence="8" id="KW-1185">Reference proteome</keyword>
<accession>A0A1T4LF56</accession>
<dbReference type="InterPro" id="IPR003751">
    <property type="entry name" value="CsrA"/>
</dbReference>
<organism evidence="7 8">
    <name type="scientific">Garciella nitratireducens DSM 15102</name>
    <dbReference type="NCBI Taxonomy" id="1121911"/>
    <lineage>
        <taxon>Bacteria</taxon>
        <taxon>Bacillati</taxon>
        <taxon>Bacillota</taxon>
        <taxon>Clostridia</taxon>
        <taxon>Eubacteriales</taxon>
        <taxon>Eubacteriaceae</taxon>
        <taxon>Garciella</taxon>
    </lineage>
</organism>
<evidence type="ECO:0000256" key="5">
    <source>
        <dbReference type="ARBA" id="ARBA00022884"/>
    </source>
</evidence>
<dbReference type="Gene3D" id="2.60.40.4380">
    <property type="entry name" value="Translational regulator CsrA"/>
    <property type="match status" value="1"/>
</dbReference>
<sequence length="73" mass="8501">MLVVTRKIEEGIIIDENIEITVLGIEDGRVKLGIQAPKDKKIYRQEIYQAVKQENQQAIHIHKNILNRLPKKQ</sequence>
<evidence type="ECO:0000256" key="1">
    <source>
        <dbReference type="ARBA" id="ARBA00022490"/>
    </source>
</evidence>
<keyword evidence="5 6" id="KW-0694">RNA-binding</keyword>
<dbReference type="GO" id="GO:1902208">
    <property type="term" value="P:regulation of bacterial-type flagellum assembly"/>
    <property type="evidence" value="ECO:0007669"/>
    <property type="project" value="UniProtKB-UniRule"/>
</dbReference>
<dbReference type="GO" id="GO:0045947">
    <property type="term" value="P:negative regulation of translational initiation"/>
    <property type="evidence" value="ECO:0007669"/>
    <property type="project" value="UniProtKB-UniRule"/>
</dbReference>
<dbReference type="Pfam" id="PF02599">
    <property type="entry name" value="CsrA"/>
    <property type="match status" value="1"/>
</dbReference>
<keyword evidence="1 6" id="KW-0963">Cytoplasm</keyword>
<evidence type="ECO:0000256" key="2">
    <source>
        <dbReference type="ARBA" id="ARBA00022491"/>
    </source>
</evidence>
<comment type="function">
    <text evidence="6">A translational regulator that binds mRNA to regulate translation initiation and/or mRNA stability. Usually binds in the 5'-UTR at or near the Shine-Dalgarno sequence preventing ribosome-binding, thus repressing translation. Its main target seems to be the major flagellin gene, while its function is anatagonized by FliW.</text>
</comment>
<reference evidence="7 8" key="1">
    <citation type="submission" date="2017-02" db="EMBL/GenBank/DDBJ databases">
        <authorList>
            <person name="Peterson S.W."/>
        </authorList>
    </citation>
    <scope>NUCLEOTIDE SEQUENCE [LARGE SCALE GENOMIC DNA]</scope>
    <source>
        <strain evidence="7 8">DSM 15102</strain>
    </source>
</reference>
<dbReference type="NCBIfam" id="TIGR00202">
    <property type="entry name" value="csrA"/>
    <property type="match status" value="1"/>
</dbReference>
<name>A0A1T4LF56_9FIRM</name>
<dbReference type="RefSeq" id="WP_087678400.1">
    <property type="nucleotide sequence ID" value="NZ_FUWV01000004.1"/>
</dbReference>
<evidence type="ECO:0000313" key="8">
    <source>
        <dbReference type="Proteomes" id="UP000196365"/>
    </source>
</evidence>
<evidence type="ECO:0000313" key="7">
    <source>
        <dbReference type="EMBL" id="SJZ53198.1"/>
    </source>
</evidence>
<dbReference type="GO" id="GO:0006402">
    <property type="term" value="P:mRNA catabolic process"/>
    <property type="evidence" value="ECO:0007669"/>
    <property type="project" value="InterPro"/>
</dbReference>
<dbReference type="NCBIfam" id="NF002469">
    <property type="entry name" value="PRK01712.1"/>
    <property type="match status" value="1"/>
</dbReference>
<dbReference type="InterPro" id="IPR036107">
    <property type="entry name" value="CsrA_sf"/>
</dbReference>
<keyword evidence="2 6" id="KW-0678">Repressor</keyword>